<dbReference type="RefSeq" id="WP_171157101.1">
    <property type="nucleotide sequence ID" value="NZ_JABENB010000002.1"/>
</dbReference>
<dbReference type="InterPro" id="IPR011234">
    <property type="entry name" value="Fumarylacetoacetase-like_C"/>
</dbReference>
<dbReference type="InterPro" id="IPR036663">
    <property type="entry name" value="Fumarylacetoacetase_C_sf"/>
</dbReference>
<sequence length="288" mass="30147">MRLANLDGRAQLITDDERAVDVHKASDGKFGPELAAIYDNWAAFAGWAKGADLTDAVEFDPSSLGAPSPSPRQILAVGLNYAEHAQESGFDSPNGLPPVFPKFLSSLSGPVTKVVLPDGGNTDWEIELVVVIGKQADGVAEGDAWDYVAGVTAGQDISERVIQLSGPAPQFGLGKSYPGFAPTGPYLVSPDALPDRNDLHLHAELDGETVQDGSTAKLIVPVATLIAELSAIITLYPGDIIFTGTPEGVGLGRKPQRFIQPGETLVSTIDGIGELKQTFVAAEEGSTS</sequence>
<protein>
    <submittedName>
        <fullName evidence="4">Fumarylacetoacetate hydrolase family protein</fullName>
    </submittedName>
</protein>
<feature type="domain" description="Fumarylacetoacetase-like C-terminal" evidence="3">
    <location>
        <begin position="74"/>
        <end position="279"/>
    </location>
</feature>
<organism evidence="4 5">
    <name type="scientific">Flexivirga aerilata</name>
    <dbReference type="NCBI Taxonomy" id="1656889"/>
    <lineage>
        <taxon>Bacteria</taxon>
        <taxon>Bacillati</taxon>
        <taxon>Actinomycetota</taxon>
        <taxon>Actinomycetes</taxon>
        <taxon>Micrococcales</taxon>
        <taxon>Dermacoccaceae</taxon>
        <taxon>Flexivirga</taxon>
    </lineage>
</organism>
<dbReference type="InterPro" id="IPR051121">
    <property type="entry name" value="FAH"/>
</dbReference>
<evidence type="ECO:0000256" key="2">
    <source>
        <dbReference type="ARBA" id="ARBA00022723"/>
    </source>
</evidence>
<evidence type="ECO:0000313" key="5">
    <source>
        <dbReference type="Proteomes" id="UP000557772"/>
    </source>
</evidence>
<evidence type="ECO:0000259" key="3">
    <source>
        <dbReference type="Pfam" id="PF01557"/>
    </source>
</evidence>
<dbReference type="Pfam" id="PF01557">
    <property type="entry name" value="FAA_hydrolase"/>
    <property type="match status" value="1"/>
</dbReference>
<name>A0A849AKS3_9MICO</name>
<dbReference type="GO" id="GO:0044281">
    <property type="term" value="P:small molecule metabolic process"/>
    <property type="evidence" value="ECO:0007669"/>
    <property type="project" value="UniProtKB-ARBA"/>
</dbReference>
<reference evidence="4 5" key="1">
    <citation type="submission" date="2020-05" db="EMBL/GenBank/DDBJ databases">
        <title>Flexivirga sp. ID2601S isolated from air conditioner.</title>
        <authorList>
            <person name="Kim D.H."/>
        </authorList>
    </citation>
    <scope>NUCLEOTIDE SEQUENCE [LARGE SCALE GENOMIC DNA]</scope>
    <source>
        <strain evidence="4 5">ID2601S</strain>
    </source>
</reference>
<gene>
    <name evidence="4" type="ORF">HJ588_15360</name>
</gene>
<accession>A0A849AKS3</accession>
<dbReference type="GO" id="GO:0016787">
    <property type="term" value="F:hydrolase activity"/>
    <property type="evidence" value="ECO:0007669"/>
    <property type="project" value="UniProtKB-KW"/>
</dbReference>
<dbReference type="GO" id="GO:0046872">
    <property type="term" value="F:metal ion binding"/>
    <property type="evidence" value="ECO:0007669"/>
    <property type="project" value="UniProtKB-KW"/>
</dbReference>
<dbReference type="Gene3D" id="3.90.850.10">
    <property type="entry name" value="Fumarylacetoacetase-like, C-terminal domain"/>
    <property type="match status" value="1"/>
</dbReference>
<keyword evidence="2" id="KW-0479">Metal-binding</keyword>
<dbReference type="Proteomes" id="UP000557772">
    <property type="component" value="Unassembled WGS sequence"/>
</dbReference>
<comment type="similarity">
    <text evidence="1">Belongs to the FAH family.</text>
</comment>
<dbReference type="PANTHER" id="PTHR42796">
    <property type="entry name" value="FUMARYLACETOACETATE HYDROLASE DOMAIN-CONTAINING PROTEIN 2A-RELATED"/>
    <property type="match status" value="1"/>
</dbReference>
<comment type="caution">
    <text evidence="4">The sequence shown here is derived from an EMBL/GenBank/DDBJ whole genome shotgun (WGS) entry which is preliminary data.</text>
</comment>
<keyword evidence="4" id="KW-0378">Hydrolase</keyword>
<dbReference type="PANTHER" id="PTHR42796:SF4">
    <property type="entry name" value="FUMARYLACETOACETATE HYDROLASE DOMAIN-CONTAINING PROTEIN 2A"/>
    <property type="match status" value="1"/>
</dbReference>
<dbReference type="EMBL" id="JABENB010000002">
    <property type="protein sequence ID" value="NNG40643.1"/>
    <property type="molecule type" value="Genomic_DNA"/>
</dbReference>
<keyword evidence="5" id="KW-1185">Reference proteome</keyword>
<proteinExistence type="inferred from homology"/>
<evidence type="ECO:0000313" key="4">
    <source>
        <dbReference type="EMBL" id="NNG40643.1"/>
    </source>
</evidence>
<dbReference type="AlphaFoldDB" id="A0A849AKS3"/>
<dbReference type="SUPFAM" id="SSF56529">
    <property type="entry name" value="FAH"/>
    <property type="match status" value="1"/>
</dbReference>
<evidence type="ECO:0000256" key="1">
    <source>
        <dbReference type="ARBA" id="ARBA00010211"/>
    </source>
</evidence>